<proteinExistence type="inferred from homology"/>
<dbReference type="EMBL" id="JARGDH010000005">
    <property type="protein sequence ID" value="KAL0267997.1"/>
    <property type="molecule type" value="Genomic_DNA"/>
</dbReference>
<evidence type="ECO:0000313" key="11">
    <source>
        <dbReference type="EMBL" id="KAL0267997.1"/>
    </source>
</evidence>
<evidence type="ECO:0000256" key="8">
    <source>
        <dbReference type="ARBA" id="ARBA00023136"/>
    </source>
</evidence>
<keyword evidence="6" id="KW-0256">Endoplasmic reticulum</keyword>
<accession>A0AAW2HE17</accession>
<evidence type="ECO:0000256" key="2">
    <source>
        <dbReference type="ARBA" id="ARBA00004687"/>
    </source>
</evidence>
<dbReference type="AlphaFoldDB" id="A0AAW2HE17"/>
<dbReference type="InterPro" id="IPR019540">
    <property type="entry name" value="PtdIno-glycan_biosynth_class_S"/>
</dbReference>
<comment type="similarity">
    <text evidence="3">Belongs to the PIGS family.</text>
</comment>
<dbReference type="PANTHER" id="PTHR21072">
    <property type="entry name" value="GPI TRANSAMIDASE COMPONENT PIG-S"/>
    <property type="match status" value="1"/>
</dbReference>
<sequence length="471" mass="54200">MNIDIGTIHESRGASLVEDLNKIFERSKLFNITLRQISLKKDILGSSKSLEEIERKISHPKLEGSFQLLELPGLSRFTPKSIILGQKRTAYFSTDADAVKIYNFLRTRILKEESLTNTILHMIDPINTGIDSYLRRRIPPADEYDIMFTVLNPEPESLNINFDVAVALDEYISPFLKELEDMNMFHIKSQWLYFVNLQVNPKEINSSTHGHHFALAEELLSGSITPLEKKLATHVSKHPCLNFILYIPPCHQSPLHIYNTKGQRVQGYDAYISPRWGGIQIYNPTRKECETSEERASVVPDKHYIMPIFLQQIRLLLGLQDLNELEEGELTKEAEYIRLWEKDSLIRMRTVEQLTSSKLTLQSIAKLLGKINNIVINDHVGEAIFSSLDYIYKSTDSLKEGKLLQAFLYSKKAFISSEMAFTDPSLLALLYFPDDQKYAVYIPLFLPIMIPVLISFRQLADWSLKKFKRPV</sequence>
<evidence type="ECO:0000256" key="9">
    <source>
        <dbReference type="ARBA" id="ARBA00023180"/>
    </source>
</evidence>
<evidence type="ECO:0000256" key="3">
    <source>
        <dbReference type="ARBA" id="ARBA00005316"/>
    </source>
</evidence>
<feature type="transmembrane region" description="Helical" evidence="10">
    <location>
        <begin position="438"/>
        <end position="460"/>
    </location>
</feature>
<dbReference type="GO" id="GO:0042765">
    <property type="term" value="C:GPI-anchor transamidase complex"/>
    <property type="evidence" value="ECO:0007669"/>
    <property type="project" value="InterPro"/>
</dbReference>
<comment type="caution">
    <text evidence="11">The sequence shown here is derived from an EMBL/GenBank/DDBJ whole genome shotgun (WGS) entry which is preliminary data.</text>
</comment>
<protein>
    <recommendedName>
        <fullName evidence="12">GPI transamidase component PIG-S</fullName>
    </recommendedName>
</protein>
<evidence type="ECO:0008006" key="12">
    <source>
        <dbReference type="Google" id="ProtNLM"/>
    </source>
</evidence>
<evidence type="ECO:0000256" key="1">
    <source>
        <dbReference type="ARBA" id="ARBA00004477"/>
    </source>
</evidence>
<dbReference type="PANTHER" id="PTHR21072:SF13">
    <property type="entry name" value="GPI TRANSAMIDASE COMPONENT PIG-S"/>
    <property type="match status" value="1"/>
</dbReference>
<organism evidence="11">
    <name type="scientific">Menopon gallinae</name>
    <name type="common">poultry shaft louse</name>
    <dbReference type="NCBI Taxonomy" id="328185"/>
    <lineage>
        <taxon>Eukaryota</taxon>
        <taxon>Metazoa</taxon>
        <taxon>Ecdysozoa</taxon>
        <taxon>Arthropoda</taxon>
        <taxon>Hexapoda</taxon>
        <taxon>Insecta</taxon>
        <taxon>Pterygota</taxon>
        <taxon>Neoptera</taxon>
        <taxon>Paraneoptera</taxon>
        <taxon>Psocodea</taxon>
        <taxon>Troctomorpha</taxon>
        <taxon>Phthiraptera</taxon>
        <taxon>Amblycera</taxon>
        <taxon>Menoponidae</taxon>
        <taxon>Menopon</taxon>
    </lineage>
</organism>
<reference evidence="11" key="1">
    <citation type="journal article" date="2024" name="Gigascience">
        <title>Chromosome-level genome of the poultry shaft louse Menopon gallinae provides insight into the host-switching and adaptive evolution of parasitic lice.</title>
        <authorList>
            <person name="Xu Y."/>
            <person name="Ma L."/>
            <person name="Liu S."/>
            <person name="Liang Y."/>
            <person name="Liu Q."/>
            <person name="He Z."/>
            <person name="Tian L."/>
            <person name="Duan Y."/>
            <person name="Cai W."/>
            <person name="Li H."/>
            <person name="Song F."/>
        </authorList>
    </citation>
    <scope>NUCLEOTIDE SEQUENCE</scope>
    <source>
        <strain evidence="11">Cailab_2023a</strain>
    </source>
</reference>
<keyword evidence="4" id="KW-0337">GPI-anchor biosynthesis</keyword>
<keyword evidence="5 10" id="KW-0812">Transmembrane</keyword>
<dbReference type="GO" id="GO:0016255">
    <property type="term" value="P:attachment of GPI anchor to protein"/>
    <property type="evidence" value="ECO:0007669"/>
    <property type="project" value="InterPro"/>
</dbReference>
<keyword evidence="7 10" id="KW-1133">Transmembrane helix</keyword>
<gene>
    <name evidence="11" type="ORF">PYX00_010100</name>
</gene>
<evidence type="ECO:0000256" key="4">
    <source>
        <dbReference type="ARBA" id="ARBA00022502"/>
    </source>
</evidence>
<name>A0AAW2HE17_9NEOP</name>
<evidence type="ECO:0000256" key="10">
    <source>
        <dbReference type="SAM" id="Phobius"/>
    </source>
</evidence>
<evidence type="ECO:0000256" key="7">
    <source>
        <dbReference type="ARBA" id="ARBA00022989"/>
    </source>
</evidence>
<evidence type="ECO:0000256" key="6">
    <source>
        <dbReference type="ARBA" id="ARBA00022824"/>
    </source>
</evidence>
<dbReference type="Pfam" id="PF10510">
    <property type="entry name" value="PIG-S"/>
    <property type="match status" value="1"/>
</dbReference>
<comment type="pathway">
    <text evidence="2">Glycolipid biosynthesis; glycosylphosphatidylinositol-anchor biosynthesis.</text>
</comment>
<dbReference type="GO" id="GO:0006506">
    <property type="term" value="P:GPI anchor biosynthetic process"/>
    <property type="evidence" value="ECO:0007669"/>
    <property type="project" value="UniProtKB-KW"/>
</dbReference>
<keyword evidence="8 10" id="KW-0472">Membrane</keyword>
<keyword evidence="9" id="KW-0325">Glycoprotein</keyword>
<evidence type="ECO:0000256" key="5">
    <source>
        <dbReference type="ARBA" id="ARBA00022692"/>
    </source>
</evidence>
<comment type="subcellular location">
    <subcellularLocation>
        <location evidence="1">Endoplasmic reticulum membrane</location>
        <topology evidence="1">Multi-pass membrane protein</topology>
    </subcellularLocation>
</comment>